<reference evidence="1" key="1">
    <citation type="journal article" date="2020" name="Fungal Divers.">
        <title>Resolving the Mortierellaceae phylogeny through synthesis of multi-gene phylogenetics and phylogenomics.</title>
        <authorList>
            <person name="Vandepol N."/>
            <person name="Liber J."/>
            <person name="Desiro A."/>
            <person name="Na H."/>
            <person name="Kennedy M."/>
            <person name="Barry K."/>
            <person name="Grigoriev I.V."/>
            <person name="Miller A.N."/>
            <person name="O'Donnell K."/>
            <person name="Stajich J.E."/>
            <person name="Bonito G."/>
        </authorList>
    </citation>
    <scope>NUCLEOTIDE SEQUENCE</scope>
    <source>
        <strain evidence="1">MES-2147</strain>
    </source>
</reference>
<comment type="caution">
    <text evidence="1">The sequence shown here is derived from an EMBL/GenBank/DDBJ whole genome shotgun (WGS) entry which is preliminary data.</text>
</comment>
<keyword evidence="2" id="KW-1185">Reference proteome</keyword>
<accession>A0A9P6IR25</accession>
<sequence>MDRWKGFCEETQGVYDQAFPYTVGPPAKVIRFYKEKVLNRTYSKHIPINADMRIQIGLGSNEASTSFAPTLME</sequence>
<gene>
    <name evidence="1" type="ORF">BGZ65_011611</name>
</gene>
<dbReference type="Proteomes" id="UP000749646">
    <property type="component" value="Unassembled WGS sequence"/>
</dbReference>
<protein>
    <submittedName>
        <fullName evidence="1">Uncharacterized protein</fullName>
    </submittedName>
</protein>
<name>A0A9P6IR25_9FUNG</name>
<organism evidence="1 2">
    <name type="scientific">Modicella reniformis</name>
    <dbReference type="NCBI Taxonomy" id="1440133"/>
    <lineage>
        <taxon>Eukaryota</taxon>
        <taxon>Fungi</taxon>
        <taxon>Fungi incertae sedis</taxon>
        <taxon>Mucoromycota</taxon>
        <taxon>Mortierellomycotina</taxon>
        <taxon>Mortierellomycetes</taxon>
        <taxon>Mortierellales</taxon>
        <taxon>Mortierellaceae</taxon>
        <taxon>Modicella</taxon>
    </lineage>
</organism>
<feature type="non-terminal residue" evidence="1">
    <location>
        <position position="73"/>
    </location>
</feature>
<proteinExistence type="predicted"/>
<dbReference type="EMBL" id="JAAAHW010008239">
    <property type="protein sequence ID" value="KAF9944780.1"/>
    <property type="molecule type" value="Genomic_DNA"/>
</dbReference>
<evidence type="ECO:0000313" key="2">
    <source>
        <dbReference type="Proteomes" id="UP000749646"/>
    </source>
</evidence>
<dbReference type="AlphaFoldDB" id="A0A9P6IR25"/>
<evidence type="ECO:0000313" key="1">
    <source>
        <dbReference type="EMBL" id="KAF9944780.1"/>
    </source>
</evidence>